<feature type="compositionally biased region" description="Polar residues" evidence="1">
    <location>
        <begin position="279"/>
        <end position="290"/>
    </location>
</feature>
<feature type="region of interest" description="Disordered" evidence="1">
    <location>
        <begin position="1"/>
        <end position="127"/>
    </location>
</feature>
<dbReference type="EMBL" id="JBAHYK010001836">
    <property type="protein sequence ID" value="KAL0566620.1"/>
    <property type="molecule type" value="Genomic_DNA"/>
</dbReference>
<dbReference type="Proteomes" id="UP001465976">
    <property type="component" value="Unassembled WGS sequence"/>
</dbReference>
<protein>
    <submittedName>
        <fullName evidence="2">Uncharacterized protein</fullName>
    </submittedName>
</protein>
<proteinExistence type="predicted"/>
<sequence>PAPLEEDDVQDEVRHDVQDDIREDLREEETMDVEERAVKENQVENDGLQAAGGRKKRRRKRKKKSNDSASANANPNVNTPGSEPPLKKPKLEDPVDAMKKHGHRNQGQKRQNRTKTILQRPDEQTSKSITNKHGKRVFPGSEPTNGKVPISTLRQGAASTGYIGNAQAPLPEVREWQLDELVSEHEGSWKFGLITAKDCTQYIPCPKTKNVYAVIDLGPRNDPTWHEDCDEATEYIRNKSNKCRFHEDDAQRRGRGFSSVSFGMSSGNATHDAKRPGSTAETSDGKVSTAPSIQEDSRFYVNDVLDLGALAFHVLCHPYK</sequence>
<keyword evidence="3" id="KW-1185">Reference proteome</keyword>
<feature type="compositionally biased region" description="Low complexity" evidence="1">
    <location>
        <begin position="67"/>
        <end position="78"/>
    </location>
</feature>
<feature type="compositionally biased region" description="Low complexity" evidence="1">
    <location>
        <begin position="256"/>
        <end position="267"/>
    </location>
</feature>
<feature type="non-terminal residue" evidence="2">
    <location>
        <position position="1"/>
    </location>
</feature>
<feature type="region of interest" description="Disordered" evidence="1">
    <location>
        <begin position="256"/>
        <end position="290"/>
    </location>
</feature>
<feature type="compositionally biased region" description="Basic and acidic residues" evidence="1">
    <location>
        <begin position="33"/>
        <end position="42"/>
    </location>
</feature>
<organism evidence="2 3">
    <name type="scientific">Marasmius crinis-equi</name>
    <dbReference type="NCBI Taxonomy" id="585013"/>
    <lineage>
        <taxon>Eukaryota</taxon>
        <taxon>Fungi</taxon>
        <taxon>Dikarya</taxon>
        <taxon>Basidiomycota</taxon>
        <taxon>Agaricomycotina</taxon>
        <taxon>Agaricomycetes</taxon>
        <taxon>Agaricomycetidae</taxon>
        <taxon>Agaricales</taxon>
        <taxon>Marasmiineae</taxon>
        <taxon>Marasmiaceae</taxon>
        <taxon>Marasmius</taxon>
    </lineage>
</organism>
<evidence type="ECO:0000313" key="2">
    <source>
        <dbReference type="EMBL" id="KAL0566620.1"/>
    </source>
</evidence>
<feature type="compositionally biased region" description="Basic and acidic residues" evidence="1">
    <location>
        <begin position="11"/>
        <end position="25"/>
    </location>
</feature>
<feature type="compositionally biased region" description="Basic residues" evidence="1">
    <location>
        <begin position="53"/>
        <end position="64"/>
    </location>
</feature>
<feature type="compositionally biased region" description="Basic residues" evidence="1">
    <location>
        <begin position="100"/>
        <end position="113"/>
    </location>
</feature>
<evidence type="ECO:0000256" key="1">
    <source>
        <dbReference type="SAM" id="MobiDB-lite"/>
    </source>
</evidence>
<accession>A0ABR3EUM9</accession>
<reference evidence="2 3" key="1">
    <citation type="submission" date="2024-02" db="EMBL/GenBank/DDBJ databases">
        <title>A draft genome for the cacao thread blight pathogen Marasmius crinis-equi.</title>
        <authorList>
            <person name="Cohen S.P."/>
            <person name="Baruah I.K."/>
            <person name="Amoako-Attah I."/>
            <person name="Bukari Y."/>
            <person name="Meinhardt L.W."/>
            <person name="Bailey B.A."/>
        </authorList>
    </citation>
    <scope>NUCLEOTIDE SEQUENCE [LARGE SCALE GENOMIC DNA]</scope>
    <source>
        <strain evidence="2 3">GH-76</strain>
    </source>
</reference>
<feature type="compositionally biased region" description="Acidic residues" evidence="1">
    <location>
        <begin position="1"/>
        <end position="10"/>
    </location>
</feature>
<feature type="compositionally biased region" description="Basic and acidic residues" evidence="1">
    <location>
        <begin position="85"/>
        <end position="99"/>
    </location>
</feature>
<name>A0ABR3EUM9_9AGAR</name>
<evidence type="ECO:0000313" key="3">
    <source>
        <dbReference type="Proteomes" id="UP001465976"/>
    </source>
</evidence>
<comment type="caution">
    <text evidence="2">The sequence shown here is derived from an EMBL/GenBank/DDBJ whole genome shotgun (WGS) entry which is preliminary data.</text>
</comment>
<gene>
    <name evidence="2" type="ORF">V5O48_015396</name>
</gene>